<evidence type="ECO:0000256" key="1">
    <source>
        <dbReference type="SAM" id="MobiDB-lite"/>
    </source>
</evidence>
<name>A0AAW2FSK0_9HYME</name>
<organism evidence="2 3">
    <name type="scientific">Cardiocondyla obscurior</name>
    <dbReference type="NCBI Taxonomy" id="286306"/>
    <lineage>
        <taxon>Eukaryota</taxon>
        <taxon>Metazoa</taxon>
        <taxon>Ecdysozoa</taxon>
        <taxon>Arthropoda</taxon>
        <taxon>Hexapoda</taxon>
        <taxon>Insecta</taxon>
        <taxon>Pterygota</taxon>
        <taxon>Neoptera</taxon>
        <taxon>Endopterygota</taxon>
        <taxon>Hymenoptera</taxon>
        <taxon>Apocrita</taxon>
        <taxon>Aculeata</taxon>
        <taxon>Formicoidea</taxon>
        <taxon>Formicidae</taxon>
        <taxon>Myrmicinae</taxon>
        <taxon>Cardiocondyla</taxon>
    </lineage>
</organism>
<comment type="caution">
    <text evidence="2">The sequence shown here is derived from an EMBL/GenBank/DDBJ whole genome shotgun (WGS) entry which is preliminary data.</text>
</comment>
<reference evidence="2 3" key="1">
    <citation type="submission" date="2023-03" db="EMBL/GenBank/DDBJ databases">
        <title>High recombination rates correlate with genetic variation in Cardiocondyla obscurior ants.</title>
        <authorList>
            <person name="Errbii M."/>
        </authorList>
    </citation>
    <scope>NUCLEOTIDE SEQUENCE [LARGE SCALE GENOMIC DNA]</scope>
    <source>
        <strain evidence="2">Alpha-2009</strain>
        <tissue evidence="2">Whole body</tissue>
    </source>
</reference>
<gene>
    <name evidence="2" type="ORF">PUN28_009190</name>
</gene>
<sequence length="94" mass="10980">MPLSHPPTLSASHRRIPRQGGERPRKEERRDCRLVYNVRDRDSNNTQRGCRRVQCVPKVSQPLPKLTLHSENFDIIDKYKIYDYVDTSQCGVSN</sequence>
<feature type="region of interest" description="Disordered" evidence="1">
    <location>
        <begin position="1"/>
        <end position="29"/>
    </location>
</feature>
<dbReference type="EMBL" id="JADYXP020000008">
    <property type="protein sequence ID" value="KAL0118367.1"/>
    <property type="molecule type" value="Genomic_DNA"/>
</dbReference>
<dbReference type="Proteomes" id="UP001430953">
    <property type="component" value="Unassembled WGS sequence"/>
</dbReference>
<evidence type="ECO:0000313" key="2">
    <source>
        <dbReference type="EMBL" id="KAL0118367.1"/>
    </source>
</evidence>
<evidence type="ECO:0000313" key="3">
    <source>
        <dbReference type="Proteomes" id="UP001430953"/>
    </source>
</evidence>
<keyword evidence="3" id="KW-1185">Reference proteome</keyword>
<dbReference type="AlphaFoldDB" id="A0AAW2FSK0"/>
<protein>
    <submittedName>
        <fullName evidence="2">Uncharacterized protein</fullName>
    </submittedName>
</protein>
<feature type="compositionally biased region" description="Basic and acidic residues" evidence="1">
    <location>
        <begin position="20"/>
        <end position="29"/>
    </location>
</feature>
<accession>A0AAW2FSK0</accession>
<proteinExistence type="predicted"/>